<feature type="region of interest" description="Disordered" evidence="1">
    <location>
        <begin position="50"/>
        <end position="87"/>
    </location>
</feature>
<dbReference type="EMBL" id="JBHMCY010000006">
    <property type="protein sequence ID" value="MFB9461993.1"/>
    <property type="molecule type" value="Genomic_DNA"/>
</dbReference>
<protein>
    <submittedName>
        <fullName evidence="4">SGNH/GDSL hydrolase family protein</fullName>
    </submittedName>
</protein>
<dbReference type="Proteomes" id="UP001589709">
    <property type="component" value="Unassembled WGS sequence"/>
</dbReference>
<dbReference type="RefSeq" id="WP_381342118.1">
    <property type="nucleotide sequence ID" value="NZ_JBHMCY010000006.1"/>
</dbReference>
<name>A0ABV5MVE2_9ACTN</name>
<feature type="transmembrane region" description="Helical" evidence="2">
    <location>
        <begin position="12"/>
        <end position="37"/>
    </location>
</feature>
<evidence type="ECO:0000256" key="2">
    <source>
        <dbReference type="SAM" id="Phobius"/>
    </source>
</evidence>
<accession>A0ABV5MVE2</accession>
<dbReference type="InterPro" id="IPR053140">
    <property type="entry name" value="GDSL_Rv0518-like"/>
</dbReference>
<keyword evidence="2" id="KW-0472">Membrane</keyword>
<dbReference type="SUPFAM" id="SSF52266">
    <property type="entry name" value="SGNH hydrolase"/>
    <property type="match status" value="1"/>
</dbReference>
<keyword evidence="5" id="KW-1185">Reference proteome</keyword>
<keyword evidence="2" id="KW-0812">Transmembrane</keyword>
<feature type="compositionally biased region" description="Polar residues" evidence="1">
    <location>
        <begin position="64"/>
        <end position="76"/>
    </location>
</feature>
<keyword evidence="2" id="KW-1133">Transmembrane helix</keyword>
<feature type="domain" description="SGNH hydrolase-type esterase" evidence="3">
    <location>
        <begin position="241"/>
        <end position="436"/>
    </location>
</feature>
<keyword evidence="4" id="KW-0378">Hydrolase</keyword>
<evidence type="ECO:0000313" key="4">
    <source>
        <dbReference type="EMBL" id="MFB9461993.1"/>
    </source>
</evidence>
<dbReference type="Pfam" id="PF13472">
    <property type="entry name" value="Lipase_GDSL_2"/>
    <property type="match status" value="1"/>
</dbReference>
<evidence type="ECO:0000259" key="3">
    <source>
        <dbReference type="Pfam" id="PF13472"/>
    </source>
</evidence>
<evidence type="ECO:0000256" key="1">
    <source>
        <dbReference type="SAM" id="MobiDB-lite"/>
    </source>
</evidence>
<evidence type="ECO:0000313" key="5">
    <source>
        <dbReference type="Proteomes" id="UP001589709"/>
    </source>
</evidence>
<sequence length="454" mass="47724">MTRRHHAGGVGVAPAQYGALLAAIVALIVALSVAIYATTALDDGTAQRALAGPRAPHDPAAPVSTGTWVGSWSTPPSAAEPGTEAAGLHDRSVRNVVHTSAGGTAARITLSNHYGRLPLTVTHATIALAAADDSAAAVPETMRPLTFGGTATVVVPPGRQVTSDAVRLAVPPDSDVLVSTYAPAEPGPVTVHSRVRQISYAAPGDRAADVTGAPYTRRVEAWRYLTALDVLSRESHGTLVAFGDSLTEGHSSTVGANRRWPDVLADRLREAAGAGRDVPRYGVVNEGIGGNRVLTGGLGRPADNPSGLDRFARDVLGRTGVEVVVIDLGVNDILRHPGVIEPGPVLDGLRTLTDRAHAHGIKVVGATLMPFGGHRGYTAGREAVRQEINAEIRSGRVFDAVVDFDAALRDPYDPRRFRPDYDSGDHLHPNDRGYERMARAFDLRALKGSVPARL</sequence>
<dbReference type="CDD" id="cd01830">
    <property type="entry name" value="XynE_like"/>
    <property type="match status" value="1"/>
</dbReference>
<organism evidence="4 5">
    <name type="scientific">Streptomyces cinereospinus</name>
    <dbReference type="NCBI Taxonomy" id="285561"/>
    <lineage>
        <taxon>Bacteria</taxon>
        <taxon>Bacillati</taxon>
        <taxon>Actinomycetota</taxon>
        <taxon>Actinomycetes</taxon>
        <taxon>Kitasatosporales</taxon>
        <taxon>Streptomycetaceae</taxon>
        <taxon>Streptomyces</taxon>
    </lineage>
</organism>
<dbReference type="InterPro" id="IPR036514">
    <property type="entry name" value="SGNH_hydro_sf"/>
</dbReference>
<dbReference type="InterPro" id="IPR013830">
    <property type="entry name" value="SGNH_hydro"/>
</dbReference>
<dbReference type="PANTHER" id="PTHR43784">
    <property type="entry name" value="GDSL-LIKE LIPASE/ACYLHYDROLASE, PUTATIVE (AFU_ORTHOLOGUE AFUA_2G00820)-RELATED"/>
    <property type="match status" value="1"/>
</dbReference>
<dbReference type="GO" id="GO:0016787">
    <property type="term" value="F:hydrolase activity"/>
    <property type="evidence" value="ECO:0007669"/>
    <property type="project" value="UniProtKB-KW"/>
</dbReference>
<dbReference type="Gene3D" id="3.40.50.1110">
    <property type="entry name" value="SGNH hydrolase"/>
    <property type="match status" value="1"/>
</dbReference>
<dbReference type="PANTHER" id="PTHR43784:SF2">
    <property type="entry name" value="GDSL-LIKE LIPASE_ACYLHYDROLASE, PUTATIVE (AFU_ORTHOLOGUE AFUA_2G00820)-RELATED"/>
    <property type="match status" value="1"/>
</dbReference>
<proteinExistence type="predicted"/>
<reference evidence="4 5" key="1">
    <citation type="submission" date="2024-09" db="EMBL/GenBank/DDBJ databases">
        <authorList>
            <person name="Sun Q."/>
            <person name="Mori K."/>
        </authorList>
    </citation>
    <scope>NUCLEOTIDE SEQUENCE [LARGE SCALE GENOMIC DNA]</scope>
    <source>
        <strain evidence="4 5">JCM 6917</strain>
    </source>
</reference>
<comment type="caution">
    <text evidence="4">The sequence shown here is derived from an EMBL/GenBank/DDBJ whole genome shotgun (WGS) entry which is preliminary data.</text>
</comment>
<gene>
    <name evidence="4" type="ORF">ACFF45_04445</name>
</gene>